<organism evidence="3 4">
    <name type="scientific">Kitasatospora cineracea</name>
    <dbReference type="NCBI Taxonomy" id="88074"/>
    <lineage>
        <taxon>Bacteria</taxon>
        <taxon>Bacillati</taxon>
        <taxon>Actinomycetota</taxon>
        <taxon>Actinomycetes</taxon>
        <taxon>Kitasatosporales</taxon>
        <taxon>Streptomycetaceae</taxon>
        <taxon>Kitasatospora</taxon>
    </lineage>
</organism>
<dbReference type="CDD" id="cd00093">
    <property type="entry name" value="HTH_XRE"/>
    <property type="match status" value="1"/>
</dbReference>
<gene>
    <name evidence="3" type="ORF">EDD38_1700</name>
    <name evidence="2" type="ORF">EDD39_1181</name>
</gene>
<name>A0A3N4RR90_9ACTN</name>
<dbReference type="EMBL" id="RJVJ01000001">
    <property type="protein sequence ID" value="ROR43042.1"/>
    <property type="molecule type" value="Genomic_DNA"/>
</dbReference>
<dbReference type="SMART" id="SM00530">
    <property type="entry name" value="HTH_XRE"/>
    <property type="match status" value="1"/>
</dbReference>
<keyword evidence="3" id="KW-0238">DNA-binding</keyword>
<dbReference type="SUPFAM" id="SSF47413">
    <property type="entry name" value="lambda repressor-like DNA-binding domains"/>
    <property type="match status" value="1"/>
</dbReference>
<comment type="caution">
    <text evidence="3">The sequence shown here is derived from an EMBL/GenBank/DDBJ whole genome shotgun (WGS) entry which is preliminary data.</text>
</comment>
<evidence type="ECO:0000313" key="4">
    <source>
        <dbReference type="Proteomes" id="UP000266906"/>
    </source>
</evidence>
<dbReference type="Proteomes" id="UP000267408">
    <property type="component" value="Unassembled WGS sequence"/>
</dbReference>
<evidence type="ECO:0000313" key="3">
    <source>
        <dbReference type="EMBL" id="RPE33411.1"/>
    </source>
</evidence>
<dbReference type="InterPro" id="IPR001387">
    <property type="entry name" value="Cro/C1-type_HTH"/>
</dbReference>
<evidence type="ECO:0000313" key="2">
    <source>
        <dbReference type="EMBL" id="ROR43042.1"/>
    </source>
</evidence>
<dbReference type="AlphaFoldDB" id="A0A3N4RR90"/>
<feature type="domain" description="HTH cro/C1-type" evidence="1">
    <location>
        <begin position="40"/>
        <end position="82"/>
    </location>
</feature>
<keyword evidence="4" id="KW-1185">Reference proteome</keyword>
<protein>
    <submittedName>
        <fullName evidence="3">DNA-binding XRE family transcriptional regulator</fullName>
    </submittedName>
</protein>
<accession>A0A3N4RR90</accession>
<dbReference type="Gene3D" id="1.10.260.40">
    <property type="entry name" value="lambda repressor-like DNA-binding domains"/>
    <property type="match status" value="1"/>
</dbReference>
<reference evidence="4 5" key="1">
    <citation type="submission" date="2018-11" db="EMBL/GenBank/DDBJ databases">
        <title>Sequencing the genomes of 1000 actinobacteria strains.</title>
        <authorList>
            <person name="Klenk H.-P."/>
        </authorList>
    </citation>
    <scope>NUCLEOTIDE SEQUENCE [LARGE SCALE GENOMIC DNA]</scope>
    <source>
        <strain evidence="2 5">DSM 44780</strain>
        <strain evidence="3 4">DSM 44781</strain>
    </source>
</reference>
<dbReference type="GO" id="GO:0003677">
    <property type="term" value="F:DNA binding"/>
    <property type="evidence" value="ECO:0007669"/>
    <property type="project" value="UniProtKB-KW"/>
</dbReference>
<dbReference type="Pfam" id="PF01381">
    <property type="entry name" value="HTH_3"/>
    <property type="match status" value="1"/>
</dbReference>
<evidence type="ECO:0000313" key="5">
    <source>
        <dbReference type="Proteomes" id="UP000267408"/>
    </source>
</evidence>
<dbReference type="PROSITE" id="PS50943">
    <property type="entry name" value="HTH_CROC1"/>
    <property type="match status" value="1"/>
</dbReference>
<dbReference type="Proteomes" id="UP000266906">
    <property type="component" value="Unassembled WGS sequence"/>
</dbReference>
<dbReference type="OrthoDB" id="2679623at2"/>
<accession>A0A8G1XER4</accession>
<dbReference type="EMBL" id="RKQG01000001">
    <property type="protein sequence ID" value="RPE33411.1"/>
    <property type="molecule type" value="Genomic_DNA"/>
</dbReference>
<sequence>MIRHMPQETPRAEAPDFASRFRRLIAVIYPKDLGRPWRDSEIAEGTGLSGTYIGNLRKGTQKPSLENAVRIAKFFGVPLDYFSDSETARAVEQDLRKIEALRDARVERIAMRAAGLPPEMQDAALTIVEQLRRAVGLNDGQPDEAGPET</sequence>
<dbReference type="InterPro" id="IPR010982">
    <property type="entry name" value="Lambda_DNA-bd_dom_sf"/>
</dbReference>
<proteinExistence type="predicted"/>
<evidence type="ECO:0000259" key="1">
    <source>
        <dbReference type="PROSITE" id="PS50943"/>
    </source>
</evidence>